<organism evidence="2 3">
    <name type="scientific">Didymella heteroderae</name>
    <dbReference type="NCBI Taxonomy" id="1769908"/>
    <lineage>
        <taxon>Eukaryota</taxon>
        <taxon>Fungi</taxon>
        <taxon>Dikarya</taxon>
        <taxon>Ascomycota</taxon>
        <taxon>Pezizomycotina</taxon>
        <taxon>Dothideomycetes</taxon>
        <taxon>Pleosporomycetidae</taxon>
        <taxon>Pleosporales</taxon>
        <taxon>Pleosporineae</taxon>
        <taxon>Didymellaceae</taxon>
        <taxon>Didymella</taxon>
    </lineage>
</organism>
<keyword evidence="3" id="KW-1185">Reference proteome</keyword>
<feature type="region of interest" description="Disordered" evidence="1">
    <location>
        <begin position="124"/>
        <end position="160"/>
    </location>
</feature>
<dbReference type="Proteomes" id="UP000758155">
    <property type="component" value="Unassembled WGS sequence"/>
</dbReference>
<name>A0A9P4WQ86_9PLEO</name>
<accession>A0A9P4WQ86</accession>
<evidence type="ECO:0000256" key="1">
    <source>
        <dbReference type="SAM" id="MobiDB-lite"/>
    </source>
</evidence>
<feature type="region of interest" description="Disordered" evidence="1">
    <location>
        <begin position="1"/>
        <end position="111"/>
    </location>
</feature>
<dbReference type="AlphaFoldDB" id="A0A9P4WQ86"/>
<reference evidence="2" key="1">
    <citation type="submission" date="2019-04" db="EMBL/GenBank/DDBJ databases">
        <title>Sequencing of skin fungus with MAO and IRED activity.</title>
        <authorList>
            <person name="Marsaioli A.J."/>
            <person name="Bonatto J.M.C."/>
            <person name="Reis Junior O."/>
        </authorList>
    </citation>
    <scope>NUCLEOTIDE SEQUENCE</scope>
    <source>
        <strain evidence="2">28M1</strain>
    </source>
</reference>
<evidence type="ECO:0000313" key="3">
    <source>
        <dbReference type="Proteomes" id="UP000758155"/>
    </source>
</evidence>
<dbReference type="EMBL" id="SWKV01000035">
    <property type="protein sequence ID" value="KAF3038672.1"/>
    <property type="molecule type" value="Genomic_DNA"/>
</dbReference>
<proteinExistence type="predicted"/>
<evidence type="ECO:0000313" key="2">
    <source>
        <dbReference type="EMBL" id="KAF3038672.1"/>
    </source>
</evidence>
<feature type="compositionally biased region" description="Basic and acidic residues" evidence="1">
    <location>
        <begin position="77"/>
        <end position="111"/>
    </location>
</feature>
<sequence>MDVIPSRETPAPARHTQSRLPPRTDARKAPRKATTTTPATPGPSKVTKSKPKAKDTKQAHGTNTSKPTASASMAHKSVKEVREAAAAELKTRKPRKPLSEEKSKEYEALSKELLSDEVLAKIAAKCGKRESSPAPAPEPPNKQVPQSPRPQRPRSRFKYSLTPKLENIKRAFGEDDWTAYVTEVEKHELGEIHDSECEKQERRIFQTPSIPGLRMAIKRMVVEQMVDLEVTHWAG</sequence>
<dbReference type="OrthoDB" id="3800185at2759"/>
<feature type="compositionally biased region" description="Pro residues" evidence="1">
    <location>
        <begin position="134"/>
        <end position="150"/>
    </location>
</feature>
<feature type="compositionally biased region" description="Low complexity" evidence="1">
    <location>
        <begin position="32"/>
        <end position="43"/>
    </location>
</feature>
<protein>
    <submittedName>
        <fullName evidence="2">Uncharacterized protein</fullName>
    </submittedName>
</protein>
<comment type="caution">
    <text evidence="2">The sequence shown here is derived from an EMBL/GenBank/DDBJ whole genome shotgun (WGS) entry which is preliminary data.</text>
</comment>
<gene>
    <name evidence="2" type="ORF">E8E12_007407</name>
</gene>
<feature type="compositionally biased region" description="Polar residues" evidence="1">
    <location>
        <begin position="59"/>
        <end position="71"/>
    </location>
</feature>